<comment type="caution">
    <text evidence="2">The sequence shown here is derived from an EMBL/GenBank/DDBJ whole genome shotgun (WGS) entry which is preliminary data.</text>
</comment>
<evidence type="ECO:0000259" key="1">
    <source>
        <dbReference type="Pfam" id="PF03551"/>
    </source>
</evidence>
<dbReference type="InterPro" id="IPR036388">
    <property type="entry name" value="WH-like_DNA-bd_sf"/>
</dbReference>
<dbReference type="PANTHER" id="PTHR33169">
    <property type="entry name" value="PADR-FAMILY TRANSCRIPTIONAL REGULATOR"/>
    <property type="match status" value="1"/>
</dbReference>
<dbReference type="InterPro" id="IPR005149">
    <property type="entry name" value="Tscrpt_reg_PadR_N"/>
</dbReference>
<evidence type="ECO:0000313" key="2">
    <source>
        <dbReference type="EMBL" id="TDC63270.1"/>
    </source>
</evidence>
<accession>A0A4R4SIC4</accession>
<dbReference type="RefSeq" id="WP_132821784.1">
    <property type="nucleotide sequence ID" value="NZ_SMKI01000572.1"/>
</dbReference>
<evidence type="ECO:0000313" key="3">
    <source>
        <dbReference type="Proteomes" id="UP000295345"/>
    </source>
</evidence>
<sequence length="113" mass="12405">MSERELREFALLLLTALANEPRHGYAIAQEVRSMTDGRVVPRTGALYGALDRLLAEGLIRVEREEVVDGRARRTFALTAQGRERLAAEAERMAATAREAKRRLGMGGAAVTPT</sequence>
<dbReference type="Pfam" id="PF03551">
    <property type="entry name" value="PadR"/>
    <property type="match status" value="1"/>
</dbReference>
<dbReference type="InterPro" id="IPR036390">
    <property type="entry name" value="WH_DNA-bd_sf"/>
</dbReference>
<organism evidence="2 3">
    <name type="scientific">Streptomyces hainanensis</name>
    <dbReference type="NCBI Taxonomy" id="402648"/>
    <lineage>
        <taxon>Bacteria</taxon>
        <taxon>Bacillati</taxon>
        <taxon>Actinomycetota</taxon>
        <taxon>Actinomycetes</taxon>
        <taxon>Kitasatosporales</taxon>
        <taxon>Streptomycetaceae</taxon>
        <taxon>Streptomyces</taxon>
    </lineage>
</organism>
<dbReference type="Gene3D" id="1.10.10.10">
    <property type="entry name" value="Winged helix-like DNA-binding domain superfamily/Winged helix DNA-binding domain"/>
    <property type="match status" value="1"/>
</dbReference>
<gene>
    <name evidence="2" type="ORF">E1283_32650</name>
</gene>
<dbReference type="Proteomes" id="UP000295345">
    <property type="component" value="Unassembled WGS sequence"/>
</dbReference>
<feature type="domain" description="Transcription regulator PadR N-terminal" evidence="1">
    <location>
        <begin position="13"/>
        <end position="86"/>
    </location>
</feature>
<name>A0A4R4SIC4_9ACTN</name>
<dbReference type="AlphaFoldDB" id="A0A4R4SIC4"/>
<dbReference type="EMBL" id="SMKI01000572">
    <property type="protein sequence ID" value="TDC63270.1"/>
    <property type="molecule type" value="Genomic_DNA"/>
</dbReference>
<dbReference type="OrthoDB" id="122286at2"/>
<keyword evidence="3" id="KW-1185">Reference proteome</keyword>
<reference evidence="2 3" key="1">
    <citation type="submission" date="2019-03" db="EMBL/GenBank/DDBJ databases">
        <title>Draft genome sequences of novel Actinobacteria.</title>
        <authorList>
            <person name="Sahin N."/>
            <person name="Ay H."/>
            <person name="Saygin H."/>
        </authorList>
    </citation>
    <scope>NUCLEOTIDE SEQUENCE [LARGE SCALE GENOMIC DNA]</scope>
    <source>
        <strain evidence="2 3">DSM 41900</strain>
    </source>
</reference>
<dbReference type="InterPro" id="IPR052509">
    <property type="entry name" value="Metal_resp_DNA-bind_regulator"/>
</dbReference>
<dbReference type="PANTHER" id="PTHR33169:SF13">
    <property type="entry name" value="PADR-FAMILY TRANSCRIPTIONAL REGULATOR"/>
    <property type="match status" value="1"/>
</dbReference>
<proteinExistence type="predicted"/>
<dbReference type="SUPFAM" id="SSF46785">
    <property type="entry name" value="Winged helix' DNA-binding domain"/>
    <property type="match status" value="1"/>
</dbReference>
<protein>
    <submittedName>
        <fullName evidence="2">PadR family transcriptional regulator</fullName>
    </submittedName>
</protein>